<dbReference type="Pfam" id="PF13086">
    <property type="entry name" value="AAA_11"/>
    <property type="match status" value="1"/>
</dbReference>
<dbReference type="GO" id="GO:0005524">
    <property type="term" value="F:ATP binding"/>
    <property type="evidence" value="ECO:0007669"/>
    <property type="project" value="UniProtKB-KW"/>
</dbReference>
<keyword evidence="2" id="KW-0547">Nucleotide-binding</keyword>
<reference evidence="9" key="1">
    <citation type="journal article" date="2019" name="Plant J.">
        <title>Chlorella vulgaris genome assembly and annotation reveals the molecular basis for metabolic acclimation to high light conditions.</title>
        <authorList>
            <person name="Cecchin M."/>
            <person name="Marcolungo L."/>
            <person name="Rossato M."/>
            <person name="Girolomoni L."/>
            <person name="Cosentino E."/>
            <person name="Cuine S."/>
            <person name="Li-Beisson Y."/>
            <person name="Delledonne M."/>
            <person name="Ballottari M."/>
        </authorList>
    </citation>
    <scope>NUCLEOTIDE SEQUENCE</scope>
    <source>
        <strain evidence="9">211/11P</strain>
    </source>
</reference>
<dbReference type="OrthoDB" id="512254at2759"/>
<evidence type="ECO:0000256" key="6">
    <source>
        <dbReference type="SAM" id="MobiDB-lite"/>
    </source>
</evidence>
<evidence type="ECO:0000256" key="4">
    <source>
        <dbReference type="ARBA" id="ARBA00022806"/>
    </source>
</evidence>
<feature type="domain" description="DNA2/NAM7 helicase-like C-terminal" evidence="8">
    <location>
        <begin position="530"/>
        <end position="719"/>
    </location>
</feature>
<dbReference type="PANTHER" id="PTHR43788">
    <property type="entry name" value="DNA2/NAM7 HELICASE FAMILY MEMBER"/>
    <property type="match status" value="1"/>
</dbReference>
<dbReference type="InterPro" id="IPR041679">
    <property type="entry name" value="DNA2/NAM7-like_C"/>
</dbReference>
<comment type="similarity">
    <text evidence="1">Belongs to the DNA2/NAM7 helicase family.</text>
</comment>
<organism evidence="9 10">
    <name type="scientific">Chlorella vulgaris</name>
    <name type="common">Green alga</name>
    <dbReference type="NCBI Taxonomy" id="3077"/>
    <lineage>
        <taxon>Eukaryota</taxon>
        <taxon>Viridiplantae</taxon>
        <taxon>Chlorophyta</taxon>
        <taxon>core chlorophytes</taxon>
        <taxon>Trebouxiophyceae</taxon>
        <taxon>Chlorellales</taxon>
        <taxon>Chlorellaceae</taxon>
        <taxon>Chlorella clade</taxon>
        <taxon>Chlorella</taxon>
    </lineage>
</organism>
<dbReference type="GO" id="GO:0016787">
    <property type="term" value="F:hydrolase activity"/>
    <property type="evidence" value="ECO:0007669"/>
    <property type="project" value="UniProtKB-KW"/>
</dbReference>
<dbReference type="CDD" id="cd18808">
    <property type="entry name" value="SF1_C_Upf1"/>
    <property type="match status" value="1"/>
</dbReference>
<evidence type="ECO:0000256" key="5">
    <source>
        <dbReference type="ARBA" id="ARBA00022840"/>
    </source>
</evidence>
<keyword evidence="3" id="KW-0378">Hydrolase</keyword>
<dbReference type="AlphaFoldDB" id="A0A9D4TW61"/>
<keyword evidence="5" id="KW-0067">ATP-binding</keyword>
<dbReference type="SUPFAM" id="SSF52540">
    <property type="entry name" value="P-loop containing nucleoside triphosphate hydrolases"/>
    <property type="match status" value="1"/>
</dbReference>
<sequence length="745" mass="80970">MEGLAASMGSLNVRGGTSGGGSDSRRNVGRVPQLDYFARQMTRRDPGTLSIWSLPFGKAGQAAGLPDVHASVQAYLSSMQAHTALEFQAAAAAALKKAEGPCREPEQEWWRFDKGRQHVWWALQTRGKELDFSDDGDPWGKHLVQVKQTNSYHIAKKAALDQETRESFIVLLPEVQAPPGVSEVEMRPLGYLGSFLLQYTSAQTLRFKLHSNTLPPSARHCLELAADPRRQLQPQGNGMGTLRGGRYCLLINKVPINASQRAAVVDLRGGLNIIHGPPGTGKSTTIFHIIESRVQKRAKVLVTCSRNQAVDAVVGKLALVEGELLVFGREERLGETAKRFTLDARISRDPTVAACVDNIQMLQALRDDAANQQRNTAKLAARGRSLLAEALAIAAASVPAEELTRLQRLLEGCVKRPHCRLVDETLQPAIDILLAKVLPAIKLAAQLAILRSTRVYACTIDSTPGMVRALGELQVDADIDTVIVDEAGCVAEMALPTLINLAPSNLVLVGDHLQLPAYTDCLDPPPNHIRSFMARAVELGLPAAMLDEQYRMHPSICAAISNEFYGGRVRTAAATAARRALSAPCRVVNVHGLEKKFLGGGYINHREAKRAIKAACTAVMELRALGMPQPTVFVISMYNRQRDLLEQLMGKEAQLKANCTCQVLSIDSCQGDEADAVVVSTVRNVANTAAPYVSSFFRDRRRVNVAMSRARHLCVVVCSIKTLRLPKAQPWGAVLANYHCADGGA</sequence>
<keyword evidence="4" id="KW-0347">Helicase</keyword>
<evidence type="ECO:0000256" key="3">
    <source>
        <dbReference type="ARBA" id="ARBA00022801"/>
    </source>
</evidence>
<keyword evidence="10" id="KW-1185">Reference proteome</keyword>
<accession>A0A9D4TW61</accession>
<dbReference type="InterPro" id="IPR047187">
    <property type="entry name" value="SF1_C_Upf1"/>
</dbReference>
<dbReference type="InterPro" id="IPR027417">
    <property type="entry name" value="P-loop_NTPase"/>
</dbReference>
<feature type="domain" description="DNA2/NAM7 helicase helicase" evidence="7">
    <location>
        <begin position="256"/>
        <end position="518"/>
    </location>
</feature>
<dbReference type="InterPro" id="IPR050534">
    <property type="entry name" value="Coronavir_polyprotein_1ab"/>
</dbReference>
<protein>
    <submittedName>
        <fullName evidence="9">Uncharacterized protein</fullName>
    </submittedName>
</protein>
<dbReference type="Pfam" id="PF13087">
    <property type="entry name" value="AAA_12"/>
    <property type="match status" value="1"/>
</dbReference>
<dbReference type="PANTHER" id="PTHR43788:SF8">
    <property type="entry name" value="DNA-BINDING PROTEIN SMUBP-2"/>
    <property type="match status" value="1"/>
</dbReference>
<proteinExistence type="inferred from homology"/>
<dbReference type="InterPro" id="IPR041677">
    <property type="entry name" value="DNA2/NAM7_AAA_11"/>
</dbReference>
<gene>
    <name evidence="9" type="ORF">D9Q98_002309</name>
</gene>
<evidence type="ECO:0000256" key="2">
    <source>
        <dbReference type="ARBA" id="ARBA00022741"/>
    </source>
</evidence>
<dbReference type="GO" id="GO:0043139">
    <property type="term" value="F:5'-3' DNA helicase activity"/>
    <property type="evidence" value="ECO:0007669"/>
    <property type="project" value="TreeGrafter"/>
</dbReference>
<evidence type="ECO:0000256" key="1">
    <source>
        <dbReference type="ARBA" id="ARBA00007913"/>
    </source>
</evidence>
<evidence type="ECO:0000259" key="8">
    <source>
        <dbReference type="Pfam" id="PF13087"/>
    </source>
</evidence>
<feature type="region of interest" description="Disordered" evidence="6">
    <location>
        <begin position="1"/>
        <end position="28"/>
    </location>
</feature>
<evidence type="ECO:0000313" key="9">
    <source>
        <dbReference type="EMBL" id="KAI3436256.1"/>
    </source>
</evidence>
<evidence type="ECO:0000313" key="10">
    <source>
        <dbReference type="Proteomes" id="UP001055712"/>
    </source>
</evidence>
<name>A0A9D4TW61_CHLVU</name>
<evidence type="ECO:0000259" key="7">
    <source>
        <dbReference type="Pfam" id="PF13086"/>
    </source>
</evidence>
<comment type="caution">
    <text evidence="9">The sequence shown here is derived from an EMBL/GenBank/DDBJ whole genome shotgun (WGS) entry which is preliminary data.</text>
</comment>
<reference evidence="9" key="2">
    <citation type="submission" date="2020-11" db="EMBL/GenBank/DDBJ databases">
        <authorList>
            <person name="Cecchin M."/>
            <person name="Marcolungo L."/>
            <person name="Rossato M."/>
            <person name="Girolomoni L."/>
            <person name="Cosentino E."/>
            <person name="Cuine S."/>
            <person name="Li-Beisson Y."/>
            <person name="Delledonne M."/>
            <person name="Ballottari M."/>
        </authorList>
    </citation>
    <scope>NUCLEOTIDE SEQUENCE</scope>
    <source>
        <strain evidence="9">211/11P</strain>
        <tissue evidence="9">Whole cell</tissue>
    </source>
</reference>
<dbReference type="EMBL" id="SIDB01000002">
    <property type="protein sequence ID" value="KAI3436256.1"/>
    <property type="molecule type" value="Genomic_DNA"/>
</dbReference>
<dbReference type="Gene3D" id="3.40.50.300">
    <property type="entry name" value="P-loop containing nucleotide triphosphate hydrolases"/>
    <property type="match status" value="2"/>
</dbReference>
<dbReference type="Proteomes" id="UP001055712">
    <property type="component" value="Unassembled WGS sequence"/>
</dbReference>